<comment type="caution">
    <text evidence="2">The sequence shown here is derived from an EMBL/GenBank/DDBJ whole genome shotgun (WGS) entry which is preliminary data.</text>
</comment>
<dbReference type="Pfam" id="PF13228">
    <property type="entry name" value="DUF4037"/>
    <property type="match status" value="1"/>
</dbReference>
<proteinExistence type="predicted"/>
<dbReference type="Proteomes" id="UP000660339">
    <property type="component" value="Unassembled WGS sequence"/>
</dbReference>
<accession>A0A8J3PJ71</accession>
<dbReference type="EMBL" id="BONJ01000037">
    <property type="protein sequence ID" value="GIG18213.1"/>
    <property type="molecule type" value="Genomic_DNA"/>
</dbReference>
<gene>
    <name evidence="2" type="ORF">Cme02nite_65450</name>
</gene>
<evidence type="ECO:0000259" key="1">
    <source>
        <dbReference type="Pfam" id="PF13228"/>
    </source>
</evidence>
<name>A0A8J3PJ71_9ACTN</name>
<evidence type="ECO:0000313" key="3">
    <source>
        <dbReference type="Proteomes" id="UP000660339"/>
    </source>
</evidence>
<dbReference type="AlphaFoldDB" id="A0A8J3PJ71"/>
<organism evidence="2 3">
    <name type="scientific">Catellatospora methionotrophica</name>
    <dbReference type="NCBI Taxonomy" id="121620"/>
    <lineage>
        <taxon>Bacteria</taxon>
        <taxon>Bacillati</taxon>
        <taxon>Actinomycetota</taxon>
        <taxon>Actinomycetes</taxon>
        <taxon>Micromonosporales</taxon>
        <taxon>Micromonosporaceae</taxon>
        <taxon>Catellatospora</taxon>
    </lineage>
</organism>
<reference evidence="2" key="1">
    <citation type="submission" date="2021-01" db="EMBL/GenBank/DDBJ databases">
        <title>Whole genome shotgun sequence of Catellatospora methionotrophica NBRC 14553.</title>
        <authorList>
            <person name="Komaki H."/>
            <person name="Tamura T."/>
        </authorList>
    </citation>
    <scope>NUCLEOTIDE SEQUENCE</scope>
    <source>
        <strain evidence="2">NBRC 14553</strain>
    </source>
</reference>
<keyword evidence="3" id="KW-1185">Reference proteome</keyword>
<sequence>MVAAGRTDTYGGAMAQFVPGVRLCAVFYAQAVRPLVEEVLPGVRYAAARVGAGSEVLGYDTEQSVDHDWGPRLELFLTATDAVRYQERLSLLLADRLPKQILGWPTHFEPPDERIRVMAHTDGAVAHRVLITDVGSWATPLLGYSSDERPTTLSWLSIPTQTLAEVTGGSVYHDSVGELTALRRQLSWYPDDVWRYVLASQWTRIGQEEAFPGRTAQAGDDLGSRIVAARLAREVMRLCLLLARRYPPYSKWLGTAFGRLPQATGIAQALRAALSADDADARQDALCTAYEATGRWQNRLGLAEPVDPTRRPYHDRPFPVIGAQRFAEALRARIGDPWLAGLAPVGAVDQFIDSTDTLTQAALARAATRAVHASGPHTDRR</sequence>
<protein>
    <recommendedName>
        <fullName evidence="1">DUF4037 domain-containing protein</fullName>
    </recommendedName>
</protein>
<evidence type="ECO:0000313" key="2">
    <source>
        <dbReference type="EMBL" id="GIG18213.1"/>
    </source>
</evidence>
<dbReference type="InterPro" id="IPR025117">
    <property type="entry name" value="DUF4037"/>
</dbReference>
<feature type="domain" description="DUF4037" evidence="1">
    <location>
        <begin position="155"/>
        <end position="253"/>
    </location>
</feature>